<protein>
    <submittedName>
        <fullName evidence="1">YolD-like family protein</fullName>
    </submittedName>
</protein>
<keyword evidence="2" id="KW-1185">Reference proteome</keyword>
<dbReference type="InterPro" id="IPR014962">
    <property type="entry name" value="YolD"/>
</dbReference>
<dbReference type="Proteomes" id="UP000743899">
    <property type="component" value="Unassembled WGS sequence"/>
</dbReference>
<reference evidence="1 2" key="1">
    <citation type="submission" date="2020-01" db="EMBL/GenBank/DDBJ databases">
        <title>A novel Bacillus sp. from Pasinler.</title>
        <authorList>
            <person name="Adiguzel A."/>
            <person name="Ay H."/>
            <person name="Baltaci M.O."/>
        </authorList>
    </citation>
    <scope>NUCLEOTIDE SEQUENCE [LARGE SCALE GENOMIC DNA]</scope>
    <source>
        <strain evidence="1 2">P1</strain>
    </source>
</reference>
<name>A0ABX0A947_9BACI</name>
<evidence type="ECO:0000313" key="2">
    <source>
        <dbReference type="Proteomes" id="UP000743899"/>
    </source>
</evidence>
<organism evidence="1 2">
    <name type="scientific">Pallidibacillus pasinlerensis</name>
    <dbReference type="NCBI Taxonomy" id="2703818"/>
    <lineage>
        <taxon>Bacteria</taxon>
        <taxon>Bacillati</taxon>
        <taxon>Bacillota</taxon>
        <taxon>Bacilli</taxon>
        <taxon>Bacillales</taxon>
        <taxon>Bacillaceae</taxon>
        <taxon>Pallidibacillus</taxon>
    </lineage>
</organism>
<dbReference type="Pfam" id="PF08863">
    <property type="entry name" value="YolD"/>
    <property type="match status" value="1"/>
</dbReference>
<proteinExistence type="predicted"/>
<dbReference type="EMBL" id="JAACYS010000124">
    <property type="protein sequence ID" value="NCU19086.1"/>
    <property type="molecule type" value="Genomic_DNA"/>
</dbReference>
<dbReference type="RefSeq" id="WP_161921905.1">
    <property type="nucleotide sequence ID" value="NZ_JAACYS010000124.1"/>
</dbReference>
<evidence type="ECO:0000313" key="1">
    <source>
        <dbReference type="EMBL" id="NCU19086.1"/>
    </source>
</evidence>
<sequence>MLPEHVKMLWDWAKEDLWEKPKELDEQKLEEMDETIRQAVELNQQVAISYYNDNERRNEIVTGKIRSYDIVTNELQMISENGEVYEIPLQPINDIDLTE</sequence>
<comment type="caution">
    <text evidence="1">The sequence shown here is derived from an EMBL/GenBank/DDBJ whole genome shotgun (WGS) entry which is preliminary data.</text>
</comment>
<accession>A0ABX0A947</accession>
<gene>
    <name evidence="1" type="ORF">GW534_15665</name>
</gene>